<evidence type="ECO:0000313" key="1">
    <source>
        <dbReference type="EMBL" id="CDW20247.1"/>
    </source>
</evidence>
<accession>A0A0K2T3S8</accession>
<name>A0A0K2T3S8_LEPSM</name>
<sequence length="29" mass="3338">MFSYITATPEEKDRLLAAQILELHLLPHS</sequence>
<organism evidence="1">
    <name type="scientific">Lepeophtheirus salmonis</name>
    <name type="common">Salmon louse</name>
    <name type="synonym">Caligus salmonis</name>
    <dbReference type="NCBI Taxonomy" id="72036"/>
    <lineage>
        <taxon>Eukaryota</taxon>
        <taxon>Metazoa</taxon>
        <taxon>Ecdysozoa</taxon>
        <taxon>Arthropoda</taxon>
        <taxon>Crustacea</taxon>
        <taxon>Multicrustacea</taxon>
        <taxon>Hexanauplia</taxon>
        <taxon>Copepoda</taxon>
        <taxon>Siphonostomatoida</taxon>
        <taxon>Caligidae</taxon>
        <taxon>Lepeophtheirus</taxon>
    </lineage>
</organism>
<dbReference type="EMBL" id="HACA01002886">
    <property type="protein sequence ID" value="CDW20247.1"/>
    <property type="molecule type" value="Transcribed_RNA"/>
</dbReference>
<reference evidence="1" key="1">
    <citation type="submission" date="2014-05" db="EMBL/GenBank/DDBJ databases">
        <authorList>
            <person name="Chronopoulou M."/>
        </authorList>
    </citation>
    <scope>NUCLEOTIDE SEQUENCE</scope>
    <source>
        <tissue evidence="1">Whole organism</tissue>
    </source>
</reference>
<protein>
    <submittedName>
        <fullName evidence="1">Uncharacterized protein</fullName>
    </submittedName>
</protein>
<dbReference type="AlphaFoldDB" id="A0A0K2T3S8"/>
<proteinExistence type="predicted"/>